<feature type="binding site" evidence="4">
    <location>
        <position position="133"/>
    </location>
    <ligand>
        <name>Mn(2+)</name>
        <dbReference type="ChEBI" id="CHEBI:29035"/>
        <label>1</label>
    </ligand>
</feature>
<dbReference type="OrthoDB" id="7186at2157"/>
<evidence type="ECO:0000256" key="4">
    <source>
        <dbReference type="PIRSR" id="PIRSR036979-1"/>
    </source>
</evidence>
<comment type="similarity">
    <text evidence="1">Belongs to the arginase family. Agmatinase subfamily.</text>
</comment>
<dbReference type="AlphaFoldDB" id="A0A498GWR6"/>
<gene>
    <name evidence="5" type="ORF">ABH15_11015</name>
</gene>
<evidence type="ECO:0000256" key="3">
    <source>
        <dbReference type="ARBA" id="ARBA00022801"/>
    </source>
</evidence>
<accession>A0A498GWR6</accession>
<keyword evidence="4" id="KW-0464">Manganese</keyword>
<dbReference type="CDD" id="cd11593">
    <property type="entry name" value="Agmatinase-like_2"/>
    <property type="match status" value="1"/>
</dbReference>
<evidence type="ECO:0000313" key="6">
    <source>
        <dbReference type="Proteomes" id="UP000290932"/>
    </source>
</evidence>
<dbReference type="PANTHER" id="PTHR11358:SF26">
    <property type="entry name" value="GUANIDINO ACID HYDROLASE, MITOCHONDRIAL"/>
    <property type="match status" value="1"/>
</dbReference>
<dbReference type="NCBIfam" id="TIGR01230">
    <property type="entry name" value="agmatinase"/>
    <property type="match status" value="1"/>
</dbReference>
<evidence type="ECO:0000256" key="1">
    <source>
        <dbReference type="ARBA" id="ARBA00009227"/>
    </source>
</evidence>
<comment type="cofactor">
    <cofactor evidence="4">
        <name>Mn(2+)</name>
        <dbReference type="ChEBI" id="CHEBI:29035"/>
    </cofactor>
    <text evidence="4">Binds 2 manganese ions per subunit.</text>
</comment>
<reference evidence="5 6" key="1">
    <citation type="journal article" date="2015" name="Int. J. Syst. Evol. Microbiol.">
        <title>Methanoculleus taiwanensis sp. nov., a methanogen isolated from deep marine sediment at the deformation front area near Taiwan.</title>
        <authorList>
            <person name="Weng C.Y."/>
            <person name="Chen S.C."/>
            <person name="Lai M.C."/>
            <person name="Wu S.Y."/>
            <person name="Lin S."/>
            <person name="Yang T.F."/>
            <person name="Chen P.C."/>
        </authorList>
    </citation>
    <scope>NUCLEOTIDE SEQUENCE [LARGE SCALE GENOMIC DNA]</scope>
    <source>
        <strain evidence="5 6">CYW4</strain>
    </source>
</reference>
<evidence type="ECO:0000313" key="5">
    <source>
        <dbReference type="EMBL" id="RXE55299.1"/>
    </source>
</evidence>
<dbReference type="InterPro" id="IPR023696">
    <property type="entry name" value="Ureohydrolase_dom_sf"/>
</dbReference>
<proteinExistence type="inferred from homology"/>
<dbReference type="PANTHER" id="PTHR11358">
    <property type="entry name" value="ARGINASE/AGMATINASE"/>
    <property type="match status" value="1"/>
</dbReference>
<protein>
    <submittedName>
        <fullName evidence="5">Agmatinase</fullName>
    </submittedName>
</protein>
<dbReference type="RefSeq" id="WP_128694460.1">
    <property type="nucleotide sequence ID" value="NZ_LHQS01000003.1"/>
</dbReference>
<comment type="caution">
    <text evidence="5">The sequence shown here is derived from an EMBL/GenBank/DDBJ whole genome shotgun (WGS) entry which is preliminary data.</text>
</comment>
<dbReference type="InterPro" id="IPR005925">
    <property type="entry name" value="Agmatinase-rel"/>
</dbReference>
<sequence>MDLDQFTRSHFADASAAYEDAAYVIFGVPYDGTTSFRPGTRFGPRAIRELSFNFESYEPAAGIDLADVPLADIGDIEPARLPDLVALQVREVVADLARDGKFPILLGGEHTVTIGAVEALAPDCFVVCDAHLDLRDELYETPYSHGCVSRRVYDAGVTNIFIIGARSGCAEQYAFAGRVTLYTADEVRGRGITAILREIVAATAGKRTYLSIDADAVDCCETPGVGTPEPFGISTYDLREVVRTLAPQVVGFDYVEVCPIDAGQTAAVAAKLIREFIALRWKKEVVGGDQT</sequence>
<keyword evidence="2 4" id="KW-0479">Metal-binding</keyword>
<feature type="binding site" evidence="4">
    <location>
        <position position="110"/>
    </location>
    <ligand>
        <name>Mn(2+)</name>
        <dbReference type="ChEBI" id="CHEBI:29035"/>
        <label>1</label>
    </ligand>
</feature>
<dbReference type="GO" id="GO:0046872">
    <property type="term" value="F:metal ion binding"/>
    <property type="evidence" value="ECO:0007669"/>
    <property type="project" value="UniProtKB-KW"/>
</dbReference>
<dbReference type="PIRSF" id="PIRSF036979">
    <property type="entry name" value="Arginase"/>
    <property type="match status" value="1"/>
</dbReference>
<dbReference type="GO" id="GO:0033389">
    <property type="term" value="P:putrescine biosynthetic process from arginine, via agmatine"/>
    <property type="evidence" value="ECO:0007669"/>
    <property type="project" value="TreeGrafter"/>
</dbReference>
<evidence type="ECO:0000256" key="2">
    <source>
        <dbReference type="ARBA" id="ARBA00022723"/>
    </source>
</evidence>
<dbReference type="EMBL" id="LHQS01000003">
    <property type="protein sequence ID" value="RXE55299.1"/>
    <property type="molecule type" value="Genomic_DNA"/>
</dbReference>
<feature type="binding site" evidence="4">
    <location>
        <position position="131"/>
    </location>
    <ligand>
        <name>Mn(2+)</name>
        <dbReference type="ChEBI" id="CHEBI:29035"/>
        <label>1</label>
    </ligand>
</feature>
<dbReference type="SUPFAM" id="SSF52768">
    <property type="entry name" value="Arginase/deacetylase"/>
    <property type="match status" value="1"/>
</dbReference>
<name>A0A498GWR6_9EURY</name>
<feature type="binding site" evidence="4">
    <location>
        <position position="213"/>
    </location>
    <ligand>
        <name>Mn(2+)</name>
        <dbReference type="ChEBI" id="CHEBI:29035"/>
        <label>1</label>
    </ligand>
</feature>
<dbReference type="GO" id="GO:0008783">
    <property type="term" value="F:agmatinase activity"/>
    <property type="evidence" value="ECO:0007669"/>
    <property type="project" value="TreeGrafter"/>
</dbReference>
<dbReference type="InterPro" id="IPR006035">
    <property type="entry name" value="Ureohydrolase"/>
</dbReference>
<dbReference type="Gene3D" id="3.40.800.10">
    <property type="entry name" value="Ureohydrolase domain"/>
    <property type="match status" value="1"/>
</dbReference>
<organism evidence="5 6">
    <name type="scientific">Methanoculleus taiwanensis</name>
    <dbReference type="NCBI Taxonomy" id="1550565"/>
    <lineage>
        <taxon>Archaea</taxon>
        <taxon>Methanobacteriati</taxon>
        <taxon>Methanobacteriota</taxon>
        <taxon>Stenosarchaea group</taxon>
        <taxon>Methanomicrobia</taxon>
        <taxon>Methanomicrobiales</taxon>
        <taxon>Methanomicrobiaceae</taxon>
        <taxon>Methanoculleus</taxon>
    </lineage>
</organism>
<keyword evidence="3" id="KW-0378">Hydrolase</keyword>
<dbReference type="PROSITE" id="PS51409">
    <property type="entry name" value="ARGINASE_2"/>
    <property type="match status" value="1"/>
</dbReference>
<feature type="binding site" evidence="4">
    <location>
        <position position="129"/>
    </location>
    <ligand>
        <name>Mn(2+)</name>
        <dbReference type="ChEBI" id="CHEBI:29035"/>
        <label>1</label>
    </ligand>
</feature>
<feature type="binding site" evidence="4">
    <location>
        <position position="215"/>
    </location>
    <ligand>
        <name>Mn(2+)</name>
        <dbReference type="ChEBI" id="CHEBI:29035"/>
        <label>1</label>
    </ligand>
</feature>
<dbReference type="Proteomes" id="UP000290932">
    <property type="component" value="Unassembled WGS sequence"/>
</dbReference>
<dbReference type="Pfam" id="PF00491">
    <property type="entry name" value="Arginase"/>
    <property type="match status" value="1"/>
</dbReference>
<keyword evidence="6" id="KW-1185">Reference proteome</keyword>